<sequence>MLYYLFLFMDDALLFQRHLSGIPAFLQILKVTDNFFVLFLQQTAMYHVPFDPGILKCRISQLEGGEMVSDPSFSYVDFRTRDHTINSNGKLLSTTHHCATQSLEAEHAQHATISLQFLSQQFYDSHLSIVVIFPLVDNHSIIM</sequence>
<dbReference type="Proteomes" id="UP000825935">
    <property type="component" value="Chromosome 14"/>
</dbReference>
<keyword evidence="2" id="KW-1185">Reference proteome</keyword>
<accession>A0A8T2T8Y0</accession>
<evidence type="ECO:0000313" key="1">
    <source>
        <dbReference type="EMBL" id="KAH7415419.1"/>
    </source>
</evidence>
<comment type="caution">
    <text evidence="1">The sequence shown here is derived from an EMBL/GenBank/DDBJ whole genome shotgun (WGS) entry which is preliminary data.</text>
</comment>
<proteinExistence type="predicted"/>
<dbReference type="AlphaFoldDB" id="A0A8T2T8Y0"/>
<organism evidence="1 2">
    <name type="scientific">Ceratopteris richardii</name>
    <name type="common">Triangle waterfern</name>
    <dbReference type="NCBI Taxonomy" id="49495"/>
    <lineage>
        <taxon>Eukaryota</taxon>
        <taxon>Viridiplantae</taxon>
        <taxon>Streptophyta</taxon>
        <taxon>Embryophyta</taxon>
        <taxon>Tracheophyta</taxon>
        <taxon>Polypodiopsida</taxon>
        <taxon>Polypodiidae</taxon>
        <taxon>Polypodiales</taxon>
        <taxon>Pteridineae</taxon>
        <taxon>Pteridaceae</taxon>
        <taxon>Parkerioideae</taxon>
        <taxon>Ceratopteris</taxon>
    </lineage>
</organism>
<protein>
    <submittedName>
        <fullName evidence="1">Uncharacterized protein</fullName>
    </submittedName>
</protein>
<dbReference type="EMBL" id="CM035419">
    <property type="protein sequence ID" value="KAH7415419.1"/>
    <property type="molecule type" value="Genomic_DNA"/>
</dbReference>
<evidence type="ECO:0000313" key="2">
    <source>
        <dbReference type="Proteomes" id="UP000825935"/>
    </source>
</evidence>
<name>A0A8T2T8Y0_CERRI</name>
<gene>
    <name evidence="1" type="ORF">KP509_14G042700</name>
</gene>
<reference evidence="1" key="1">
    <citation type="submission" date="2021-08" db="EMBL/GenBank/DDBJ databases">
        <title>WGS assembly of Ceratopteris richardii.</title>
        <authorList>
            <person name="Marchant D.B."/>
            <person name="Chen G."/>
            <person name="Jenkins J."/>
            <person name="Shu S."/>
            <person name="Leebens-Mack J."/>
            <person name="Grimwood J."/>
            <person name="Schmutz J."/>
            <person name="Soltis P."/>
            <person name="Soltis D."/>
            <person name="Chen Z.-H."/>
        </authorList>
    </citation>
    <scope>NUCLEOTIDE SEQUENCE</scope>
    <source>
        <strain evidence="1">Whitten #5841</strain>
        <tissue evidence="1">Leaf</tissue>
    </source>
</reference>